<keyword evidence="2" id="KW-0240">DNA-directed RNA polymerase</keyword>
<proteinExistence type="predicted"/>
<dbReference type="EMBL" id="GGEC01016850">
    <property type="protein sequence ID" value="MBW97333.1"/>
    <property type="molecule type" value="Transcribed_RNA"/>
</dbReference>
<keyword evidence="2" id="KW-0804">Transcription</keyword>
<feature type="transmembrane region" description="Helical" evidence="1">
    <location>
        <begin position="39"/>
        <end position="62"/>
    </location>
</feature>
<reference evidence="2" key="1">
    <citation type="submission" date="2018-02" db="EMBL/GenBank/DDBJ databases">
        <title>Rhizophora mucronata_Transcriptome.</title>
        <authorList>
            <person name="Meera S.P."/>
            <person name="Sreeshan A."/>
            <person name="Augustine A."/>
        </authorList>
    </citation>
    <scope>NUCLEOTIDE SEQUENCE</scope>
    <source>
        <tissue evidence="2">Leaf</tissue>
    </source>
</reference>
<sequence length="67" mass="7969">MALSRHQGPGIQESMSTWSSYESIGVIMMQPFMLEKKGLMFFIYLFMLMILWSLELILKVYFNLKRI</sequence>
<organism evidence="2">
    <name type="scientific">Rhizophora mucronata</name>
    <name type="common">Asiatic mangrove</name>
    <dbReference type="NCBI Taxonomy" id="61149"/>
    <lineage>
        <taxon>Eukaryota</taxon>
        <taxon>Viridiplantae</taxon>
        <taxon>Streptophyta</taxon>
        <taxon>Embryophyta</taxon>
        <taxon>Tracheophyta</taxon>
        <taxon>Spermatophyta</taxon>
        <taxon>Magnoliopsida</taxon>
        <taxon>eudicotyledons</taxon>
        <taxon>Gunneridae</taxon>
        <taxon>Pentapetalae</taxon>
        <taxon>rosids</taxon>
        <taxon>fabids</taxon>
        <taxon>Malpighiales</taxon>
        <taxon>Rhizophoraceae</taxon>
        <taxon>Rhizophora</taxon>
    </lineage>
</organism>
<keyword evidence="1" id="KW-0472">Membrane</keyword>
<dbReference type="GO" id="GO:0000428">
    <property type="term" value="C:DNA-directed RNA polymerase complex"/>
    <property type="evidence" value="ECO:0007669"/>
    <property type="project" value="UniProtKB-KW"/>
</dbReference>
<keyword evidence="1" id="KW-1133">Transmembrane helix</keyword>
<evidence type="ECO:0000313" key="2">
    <source>
        <dbReference type="EMBL" id="MBW97333.1"/>
    </source>
</evidence>
<dbReference type="AlphaFoldDB" id="A0A2P2JV45"/>
<accession>A0A2P2JV45</accession>
<keyword evidence="1" id="KW-0812">Transmembrane</keyword>
<name>A0A2P2JV45_RHIMU</name>
<protein>
    <submittedName>
        <fullName evidence="2">DNA-directed RNA polymerase II subunit 1-like</fullName>
    </submittedName>
</protein>
<evidence type="ECO:0000256" key="1">
    <source>
        <dbReference type="SAM" id="Phobius"/>
    </source>
</evidence>